<accession>A0A2G2YJB2</accession>
<organism evidence="4 5">
    <name type="scientific">Capsicum annuum</name>
    <name type="common">Capsicum pepper</name>
    <dbReference type="NCBI Taxonomy" id="4072"/>
    <lineage>
        <taxon>Eukaryota</taxon>
        <taxon>Viridiplantae</taxon>
        <taxon>Streptophyta</taxon>
        <taxon>Embryophyta</taxon>
        <taxon>Tracheophyta</taxon>
        <taxon>Spermatophyta</taxon>
        <taxon>Magnoliopsida</taxon>
        <taxon>eudicotyledons</taxon>
        <taxon>Gunneridae</taxon>
        <taxon>Pentapetalae</taxon>
        <taxon>asterids</taxon>
        <taxon>lamiids</taxon>
        <taxon>Solanales</taxon>
        <taxon>Solanaceae</taxon>
        <taxon>Solanoideae</taxon>
        <taxon>Capsiceae</taxon>
        <taxon>Capsicum</taxon>
    </lineage>
</organism>
<evidence type="ECO:0000313" key="5">
    <source>
        <dbReference type="Proteomes" id="UP000222542"/>
    </source>
</evidence>
<evidence type="ECO:0000256" key="2">
    <source>
        <dbReference type="ARBA" id="ARBA00022690"/>
    </source>
</evidence>
<evidence type="ECO:0000313" key="4">
    <source>
        <dbReference type="EMBL" id="PHT69833.1"/>
    </source>
</evidence>
<dbReference type="AlphaFoldDB" id="A0A2G2YJB2"/>
<dbReference type="InterPro" id="IPR011065">
    <property type="entry name" value="Kunitz_inhibitor_STI-like_sf"/>
</dbReference>
<sequence length="178" mass="20046">MKIFALFLSIALYFLPLALTLSSSSFSSNHLLLPSQLSSSNATILDTDKNPIKVGVKYYVLSAKRGKRGGLTLSKVVSRVVCTQDIIQETNELNNGLAVEFFPAYPNKTGELILSNNPINVKFHFSSNEISPNCTNFTVWKLDEKYRYVVGRGILGDLKNIENWFRIFPRRYGNGYIL</sequence>
<dbReference type="SUPFAM" id="SSF50386">
    <property type="entry name" value="STI-like"/>
    <property type="match status" value="1"/>
</dbReference>
<keyword evidence="2" id="KW-0646">Protease inhibitor</keyword>
<dbReference type="PANTHER" id="PTHR33107">
    <property type="entry name" value="KUNITZ TRYPSIN INHIBITOR 2"/>
    <property type="match status" value="1"/>
</dbReference>
<dbReference type="GO" id="GO:0004866">
    <property type="term" value="F:endopeptidase inhibitor activity"/>
    <property type="evidence" value="ECO:0007669"/>
    <property type="project" value="InterPro"/>
</dbReference>
<gene>
    <name evidence="4" type="ORF">T459_24937</name>
</gene>
<evidence type="ECO:0000256" key="3">
    <source>
        <dbReference type="SAM" id="SignalP"/>
    </source>
</evidence>
<dbReference type="PANTHER" id="PTHR33107:SF18">
    <property type="entry name" value="MIRACULIN-LIKE"/>
    <property type="match status" value="1"/>
</dbReference>
<dbReference type="Gramene" id="PHT69833">
    <property type="protein sequence ID" value="PHT69833"/>
    <property type="gene ID" value="T459_24937"/>
</dbReference>
<keyword evidence="5" id="KW-1185">Reference proteome</keyword>
<dbReference type="Gene3D" id="2.80.10.50">
    <property type="match status" value="1"/>
</dbReference>
<feature type="signal peptide" evidence="3">
    <location>
        <begin position="1"/>
        <end position="20"/>
    </location>
</feature>
<evidence type="ECO:0000256" key="1">
    <source>
        <dbReference type="ARBA" id="ARBA00005440"/>
    </source>
</evidence>
<evidence type="ECO:0008006" key="6">
    <source>
        <dbReference type="Google" id="ProtNLM"/>
    </source>
</evidence>
<reference evidence="4 5" key="2">
    <citation type="journal article" date="2017" name="Genome Biol.">
        <title>New reference genome sequences of hot pepper reveal the massive evolution of plant disease-resistance genes by retroduplication.</title>
        <authorList>
            <person name="Kim S."/>
            <person name="Park J."/>
            <person name="Yeom S.I."/>
            <person name="Kim Y.M."/>
            <person name="Seo E."/>
            <person name="Kim K.T."/>
            <person name="Kim M.S."/>
            <person name="Lee J.M."/>
            <person name="Cheong K."/>
            <person name="Shin H.S."/>
            <person name="Kim S.B."/>
            <person name="Han K."/>
            <person name="Lee J."/>
            <person name="Park M."/>
            <person name="Lee H.A."/>
            <person name="Lee H.Y."/>
            <person name="Lee Y."/>
            <person name="Oh S."/>
            <person name="Lee J.H."/>
            <person name="Choi E."/>
            <person name="Choi E."/>
            <person name="Lee S.E."/>
            <person name="Jeon J."/>
            <person name="Kim H."/>
            <person name="Choi G."/>
            <person name="Song H."/>
            <person name="Lee J."/>
            <person name="Lee S.C."/>
            <person name="Kwon J.K."/>
            <person name="Lee H.Y."/>
            <person name="Koo N."/>
            <person name="Hong Y."/>
            <person name="Kim R.W."/>
            <person name="Kang W.H."/>
            <person name="Huh J.H."/>
            <person name="Kang B.C."/>
            <person name="Yang T.J."/>
            <person name="Lee Y.H."/>
            <person name="Bennetzen J.L."/>
            <person name="Choi D."/>
        </authorList>
    </citation>
    <scope>NUCLEOTIDE SEQUENCE [LARGE SCALE GENOMIC DNA]</scope>
    <source>
        <strain evidence="5">cv. CM334</strain>
    </source>
</reference>
<dbReference type="SMR" id="A0A2G2YJB2"/>
<dbReference type="OrthoDB" id="1918435at2759"/>
<dbReference type="Pfam" id="PF00197">
    <property type="entry name" value="Kunitz_legume"/>
    <property type="match status" value="1"/>
</dbReference>
<comment type="caution">
    <text evidence="4">The sequence shown here is derived from an EMBL/GenBank/DDBJ whole genome shotgun (WGS) entry which is preliminary data.</text>
</comment>
<keyword evidence="3" id="KW-0732">Signal</keyword>
<feature type="chain" id="PRO_5013612665" description="Miraculin-like" evidence="3">
    <location>
        <begin position="21"/>
        <end position="178"/>
    </location>
</feature>
<dbReference type="EMBL" id="AYRZ02000010">
    <property type="protein sequence ID" value="PHT69833.1"/>
    <property type="molecule type" value="Genomic_DNA"/>
</dbReference>
<reference evidence="4 5" key="1">
    <citation type="journal article" date="2014" name="Nat. Genet.">
        <title>Genome sequence of the hot pepper provides insights into the evolution of pungency in Capsicum species.</title>
        <authorList>
            <person name="Kim S."/>
            <person name="Park M."/>
            <person name="Yeom S.I."/>
            <person name="Kim Y.M."/>
            <person name="Lee J.M."/>
            <person name="Lee H.A."/>
            <person name="Seo E."/>
            <person name="Choi J."/>
            <person name="Cheong K."/>
            <person name="Kim K.T."/>
            <person name="Jung K."/>
            <person name="Lee G.W."/>
            <person name="Oh S.K."/>
            <person name="Bae C."/>
            <person name="Kim S.B."/>
            <person name="Lee H.Y."/>
            <person name="Kim S.Y."/>
            <person name="Kim M.S."/>
            <person name="Kang B.C."/>
            <person name="Jo Y.D."/>
            <person name="Yang H.B."/>
            <person name="Jeong H.J."/>
            <person name="Kang W.H."/>
            <person name="Kwon J.K."/>
            <person name="Shin C."/>
            <person name="Lim J.Y."/>
            <person name="Park J.H."/>
            <person name="Huh J.H."/>
            <person name="Kim J.S."/>
            <person name="Kim B.D."/>
            <person name="Cohen O."/>
            <person name="Paran I."/>
            <person name="Suh M.C."/>
            <person name="Lee S.B."/>
            <person name="Kim Y.K."/>
            <person name="Shin Y."/>
            <person name="Noh S.J."/>
            <person name="Park J."/>
            <person name="Seo Y.S."/>
            <person name="Kwon S.Y."/>
            <person name="Kim H.A."/>
            <person name="Park J.M."/>
            <person name="Kim H.J."/>
            <person name="Choi S.B."/>
            <person name="Bosland P.W."/>
            <person name="Reeves G."/>
            <person name="Jo S.H."/>
            <person name="Lee B.W."/>
            <person name="Cho H.T."/>
            <person name="Choi H.S."/>
            <person name="Lee M.S."/>
            <person name="Yu Y."/>
            <person name="Do Choi Y."/>
            <person name="Park B.S."/>
            <person name="van Deynze A."/>
            <person name="Ashrafi H."/>
            <person name="Hill T."/>
            <person name="Kim W.T."/>
            <person name="Pai H.S."/>
            <person name="Ahn H.K."/>
            <person name="Yeam I."/>
            <person name="Giovannoni J.J."/>
            <person name="Rose J.K."/>
            <person name="Sorensen I."/>
            <person name="Lee S.J."/>
            <person name="Kim R.W."/>
            <person name="Choi I.Y."/>
            <person name="Choi B.S."/>
            <person name="Lim J.S."/>
            <person name="Lee Y.H."/>
            <person name="Choi D."/>
        </authorList>
    </citation>
    <scope>NUCLEOTIDE SEQUENCE [LARGE SCALE GENOMIC DNA]</scope>
    <source>
        <strain evidence="5">cv. CM334</strain>
    </source>
</reference>
<dbReference type="Proteomes" id="UP000222542">
    <property type="component" value="Unassembled WGS sequence"/>
</dbReference>
<name>A0A2G2YJB2_CAPAN</name>
<dbReference type="SMART" id="SM00452">
    <property type="entry name" value="STI"/>
    <property type="match status" value="1"/>
</dbReference>
<proteinExistence type="inferred from homology"/>
<protein>
    <recommendedName>
        <fullName evidence="6">Miraculin-like</fullName>
    </recommendedName>
</protein>
<comment type="similarity">
    <text evidence="1">Belongs to the protease inhibitor I3 (leguminous Kunitz-type inhibitor) family.</text>
</comment>
<dbReference type="InterPro" id="IPR002160">
    <property type="entry name" value="Prot_inh_Kunz-lg"/>
</dbReference>
<dbReference type="PRINTS" id="PR00291">
    <property type="entry name" value="KUNITZINHBTR"/>
</dbReference>